<accession>A0A2J6T3I2</accession>
<dbReference type="InParanoid" id="A0A2J6T3I2"/>
<dbReference type="AlphaFoldDB" id="A0A2J6T3I2"/>
<dbReference type="EMBL" id="KZ613846">
    <property type="protein sequence ID" value="PMD57559.1"/>
    <property type="molecule type" value="Genomic_DNA"/>
</dbReference>
<dbReference type="RefSeq" id="XP_024734463.1">
    <property type="nucleotide sequence ID" value="XM_024880623.1"/>
</dbReference>
<dbReference type="GeneID" id="36588700"/>
<reference evidence="2 3" key="1">
    <citation type="submission" date="2016-04" db="EMBL/GenBank/DDBJ databases">
        <title>A degradative enzymes factory behind the ericoid mycorrhizal symbiosis.</title>
        <authorList>
            <consortium name="DOE Joint Genome Institute"/>
            <person name="Martino E."/>
            <person name="Morin E."/>
            <person name="Grelet G."/>
            <person name="Kuo A."/>
            <person name="Kohler A."/>
            <person name="Daghino S."/>
            <person name="Barry K."/>
            <person name="Choi C."/>
            <person name="Cichocki N."/>
            <person name="Clum A."/>
            <person name="Copeland A."/>
            <person name="Hainaut M."/>
            <person name="Haridas S."/>
            <person name="Labutti K."/>
            <person name="Lindquist E."/>
            <person name="Lipzen A."/>
            <person name="Khouja H.-R."/>
            <person name="Murat C."/>
            <person name="Ohm R."/>
            <person name="Olson A."/>
            <person name="Spatafora J."/>
            <person name="Veneault-Fourrey C."/>
            <person name="Henrissat B."/>
            <person name="Grigoriev I."/>
            <person name="Martin F."/>
            <person name="Perotto S."/>
        </authorList>
    </citation>
    <scope>NUCLEOTIDE SEQUENCE [LARGE SCALE GENOMIC DNA]</scope>
    <source>
        <strain evidence="2 3">E</strain>
    </source>
</reference>
<keyword evidence="3" id="KW-1185">Reference proteome</keyword>
<evidence type="ECO:0000313" key="3">
    <source>
        <dbReference type="Proteomes" id="UP000235371"/>
    </source>
</evidence>
<evidence type="ECO:0000313" key="2">
    <source>
        <dbReference type="EMBL" id="PMD57559.1"/>
    </source>
</evidence>
<gene>
    <name evidence="2" type="ORF">K444DRAFT_614958</name>
</gene>
<sequence length="205" mass="22676">MHHSKLLTTVILAIQFSAVQVVAQTCESYCTNYDQTLVNCRSLYSAGVVGTGPISADAVGCMCVGTETVTGYYVLSECYQCYLLTGGDSDVLFAYGLSRALQIISLGRRLPSNAGIRTSSTATPENHAPRALHIHRHLEQRLPPAALRSWYRVLLSALVVLQQHPLLLGFSFQRQQLLAHLLPQRVPQLPPRRKIHQQIAFMLHG</sequence>
<organism evidence="2 3">
    <name type="scientific">Hyaloscypha bicolor E</name>
    <dbReference type="NCBI Taxonomy" id="1095630"/>
    <lineage>
        <taxon>Eukaryota</taxon>
        <taxon>Fungi</taxon>
        <taxon>Dikarya</taxon>
        <taxon>Ascomycota</taxon>
        <taxon>Pezizomycotina</taxon>
        <taxon>Leotiomycetes</taxon>
        <taxon>Helotiales</taxon>
        <taxon>Hyaloscyphaceae</taxon>
        <taxon>Hyaloscypha</taxon>
        <taxon>Hyaloscypha bicolor</taxon>
    </lineage>
</organism>
<keyword evidence="1" id="KW-0732">Signal</keyword>
<name>A0A2J6T3I2_9HELO</name>
<protein>
    <submittedName>
        <fullName evidence="2">Uncharacterized protein</fullName>
    </submittedName>
</protein>
<feature type="chain" id="PRO_5014390306" evidence="1">
    <location>
        <begin position="24"/>
        <end position="205"/>
    </location>
</feature>
<dbReference type="Proteomes" id="UP000235371">
    <property type="component" value="Unassembled WGS sequence"/>
</dbReference>
<feature type="signal peptide" evidence="1">
    <location>
        <begin position="1"/>
        <end position="23"/>
    </location>
</feature>
<proteinExistence type="predicted"/>
<evidence type="ECO:0000256" key="1">
    <source>
        <dbReference type="SAM" id="SignalP"/>
    </source>
</evidence>